<feature type="region of interest" description="Disordered" evidence="2">
    <location>
        <begin position="242"/>
        <end position="268"/>
    </location>
</feature>
<feature type="coiled-coil region" evidence="1">
    <location>
        <begin position="58"/>
        <end position="85"/>
    </location>
</feature>
<organism evidence="3 4">
    <name type="scientific">Circinella minor</name>
    <dbReference type="NCBI Taxonomy" id="1195481"/>
    <lineage>
        <taxon>Eukaryota</taxon>
        <taxon>Fungi</taxon>
        <taxon>Fungi incertae sedis</taxon>
        <taxon>Mucoromycota</taxon>
        <taxon>Mucoromycotina</taxon>
        <taxon>Mucoromycetes</taxon>
        <taxon>Mucorales</taxon>
        <taxon>Lichtheimiaceae</taxon>
        <taxon>Circinella</taxon>
    </lineage>
</organism>
<reference evidence="3 4" key="1">
    <citation type="submission" date="2020-12" db="EMBL/GenBank/DDBJ databases">
        <title>Metabolic potential, ecology and presence of endohyphal bacteria is reflected in genomic diversity of Mucoromycotina.</title>
        <authorList>
            <person name="Muszewska A."/>
            <person name="Okrasinska A."/>
            <person name="Steczkiewicz K."/>
            <person name="Drgas O."/>
            <person name="Orlowska M."/>
            <person name="Perlinska-Lenart U."/>
            <person name="Aleksandrzak-Piekarczyk T."/>
            <person name="Szatraj K."/>
            <person name="Zielenkiewicz U."/>
            <person name="Pilsyk S."/>
            <person name="Malc E."/>
            <person name="Mieczkowski P."/>
            <person name="Kruszewska J.S."/>
            <person name="Biernat P."/>
            <person name="Pawlowska J."/>
        </authorList>
    </citation>
    <scope>NUCLEOTIDE SEQUENCE [LARGE SCALE GENOMIC DNA]</scope>
    <source>
        <strain evidence="3 4">CBS 142.35</strain>
    </source>
</reference>
<feature type="compositionally biased region" description="Polar residues" evidence="2">
    <location>
        <begin position="249"/>
        <end position="258"/>
    </location>
</feature>
<keyword evidence="4" id="KW-1185">Reference proteome</keyword>
<keyword evidence="1" id="KW-0175">Coiled coil</keyword>
<name>A0A8H7VAA3_9FUNG</name>
<proteinExistence type="predicted"/>
<evidence type="ECO:0000313" key="4">
    <source>
        <dbReference type="Proteomes" id="UP000646827"/>
    </source>
</evidence>
<evidence type="ECO:0000313" key="3">
    <source>
        <dbReference type="EMBL" id="KAG2215856.1"/>
    </source>
</evidence>
<dbReference type="AlphaFoldDB" id="A0A8H7VAA3"/>
<comment type="caution">
    <text evidence="3">The sequence shown here is derived from an EMBL/GenBank/DDBJ whole genome shotgun (WGS) entry which is preliminary data.</text>
</comment>
<gene>
    <name evidence="3" type="ORF">INT45_013900</name>
</gene>
<evidence type="ECO:0000256" key="1">
    <source>
        <dbReference type="SAM" id="Coils"/>
    </source>
</evidence>
<evidence type="ECO:0000256" key="2">
    <source>
        <dbReference type="SAM" id="MobiDB-lite"/>
    </source>
</evidence>
<protein>
    <submittedName>
        <fullName evidence="3">Uncharacterized protein</fullName>
    </submittedName>
</protein>
<accession>A0A8H7VAA3</accession>
<sequence length="268" mass="31056">MDDNFNGFTGRYGKNGAPVFNGNSTHWAEMGKMHTWIDAADSKLLYFQQLMDMQGGVIDTVNKRNANLEQQVHELKTQIDNSVKKKTRHSPRESILSCFIRNHYKNKMVPNGVVRNFEYAFDDEENLGVRTAIINYMKKASDDLGYGWPEELIEEKLIMKYHACKNICQQNYEALLIEFKDCDRLIDQELMSDEEDLHNESDEAKNFYNKLDELLHKSKKRITGMKRVRGDQYITEEELSKKPAALSVQPDNSEQHISLVQPEAPSEQ</sequence>
<dbReference type="EMBL" id="JAEPRB010000481">
    <property type="protein sequence ID" value="KAG2215856.1"/>
    <property type="molecule type" value="Genomic_DNA"/>
</dbReference>
<dbReference type="Proteomes" id="UP000646827">
    <property type="component" value="Unassembled WGS sequence"/>
</dbReference>